<dbReference type="AlphaFoldDB" id="A0A0E9PBE2"/>
<sequence length="71" mass="8484">MVHTEFTPLCTKNRCCYPLFYVLFFAEVFREKTVINYLQNLMECFLHSGELTRYSAEYEHEYVWGGSGTLR</sequence>
<accession>A0A0E9PBE2</accession>
<proteinExistence type="predicted"/>
<reference evidence="1" key="2">
    <citation type="journal article" date="2015" name="Fish Shellfish Immunol.">
        <title>Early steps in the European eel (Anguilla anguilla)-Vibrio vulnificus interaction in the gills: Role of the RtxA13 toxin.</title>
        <authorList>
            <person name="Callol A."/>
            <person name="Pajuelo D."/>
            <person name="Ebbesson L."/>
            <person name="Teles M."/>
            <person name="MacKenzie S."/>
            <person name="Amaro C."/>
        </authorList>
    </citation>
    <scope>NUCLEOTIDE SEQUENCE</scope>
</reference>
<reference evidence="1" key="1">
    <citation type="submission" date="2014-11" db="EMBL/GenBank/DDBJ databases">
        <authorList>
            <person name="Amaro Gonzalez C."/>
        </authorList>
    </citation>
    <scope>NUCLEOTIDE SEQUENCE</scope>
</reference>
<dbReference type="EMBL" id="GBXM01107404">
    <property type="protein sequence ID" value="JAH01173.1"/>
    <property type="molecule type" value="Transcribed_RNA"/>
</dbReference>
<organism evidence="1">
    <name type="scientific">Anguilla anguilla</name>
    <name type="common">European freshwater eel</name>
    <name type="synonym">Muraena anguilla</name>
    <dbReference type="NCBI Taxonomy" id="7936"/>
    <lineage>
        <taxon>Eukaryota</taxon>
        <taxon>Metazoa</taxon>
        <taxon>Chordata</taxon>
        <taxon>Craniata</taxon>
        <taxon>Vertebrata</taxon>
        <taxon>Euteleostomi</taxon>
        <taxon>Actinopterygii</taxon>
        <taxon>Neopterygii</taxon>
        <taxon>Teleostei</taxon>
        <taxon>Anguilliformes</taxon>
        <taxon>Anguillidae</taxon>
        <taxon>Anguilla</taxon>
    </lineage>
</organism>
<protein>
    <submittedName>
        <fullName evidence="1">Uncharacterized protein</fullName>
    </submittedName>
</protein>
<evidence type="ECO:0000313" key="1">
    <source>
        <dbReference type="EMBL" id="JAH01173.1"/>
    </source>
</evidence>
<name>A0A0E9PBE2_ANGAN</name>